<dbReference type="EMBL" id="JABSTR010000005">
    <property type="protein sequence ID" value="KAH9372094.1"/>
    <property type="molecule type" value="Genomic_DNA"/>
</dbReference>
<accession>A0A9J6G106</accession>
<feature type="region of interest" description="Disordered" evidence="1">
    <location>
        <begin position="1"/>
        <end position="25"/>
    </location>
</feature>
<dbReference type="VEuPathDB" id="VectorBase:HLOH_061989"/>
<reference evidence="2 3" key="1">
    <citation type="journal article" date="2020" name="Cell">
        <title>Large-Scale Comparative Analyses of Tick Genomes Elucidate Their Genetic Diversity and Vector Capacities.</title>
        <authorList>
            <consortium name="Tick Genome and Microbiome Consortium (TIGMIC)"/>
            <person name="Jia N."/>
            <person name="Wang J."/>
            <person name="Shi W."/>
            <person name="Du L."/>
            <person name="Sun Y."/>
            <person name="Zhan W."/>
            <person name="Jiang J.F."/>
            <person name="Wang Q."/>
            <person name="Zhang B."/>
            <person name="Ji P."/>
            <person name="Bell-Sakyi L."/>
            <person name="Cui X.M."/>
            <person name="Yuan T.T."/>
            <person name="Jiang B.G."/>
            <person name="Yang W.F."/>
            <person name="Lam T.T."/>
            <person name="Chang Q.C."/>
            <person name="Ding S.J."/>
            <person name="Wang X.J."/>
            <person name="Zhu J.G."/>
            <person name="Ruan X.D."/>
            <person name="Zhao L."/>
            <person name="Wei J.T."/>
            <person name="Ye R.Z."/>
            <person name="Que T.C."/>
            <person name="Du C.H."/>
            <person name="Zhou Y.H."/>
            <person name="Cheng J.X."/>
            <person name="Dai P.F."/>
            <person name="Guo W.B."/>
            <person name="Han X.H."/>
            <person name="Huang E.J."/>
            <person name="Li L.F."/>
            <person name="Wei W."/>
            <person name="Gao Y.C."/>
            <person name="Liu J.Z."/>
            <person name="Shao H.Z."/>
            <person name="Wang X."/>
            <person name="Wang C.C."/>
            <person name="Yang T.C."/>
            <person name="Huo Q.B."/>
            <person name="Li W."/>
            <person name="Chen H.Y."/>
            <person name="Chen S.E."/>
            <person name="Zhou L.G."/>
            <person name="Ni X.B."/>
            <person name="Tian J.H."/>
            <person name="Sheng Y."/>
            <person name="Liu T."/>
            <person name="Pan Y.S."/>
            <person name="Xia L.Y."/>
            <person name="Li J."/>
            <person name="Zhao F."/>
            <person name="Cao W.C."/>
        </authorList>
    </citation>
    <scope>NUCLEOTIDE SEQUENCE [LARGE SCALE GENOMIC DNA]</scope>
    <source>
        <strain evidence="2">HaeL-2018</strain>
    </source>
</reference>
<organism evidence="2 3">
    <name type="scientific">Haemaphysalis longicornis</name>
    <name type="common">Bush tick</name>
    <dbReference type="NCBI Taxonomy" id="44386"/>
    <lineage>
        <taxon>Eukaryota</taxon>
        <taxon>Metazoa</taxon>
        <taxon>Ecdysozoa</taxon>
        <taxon>Arthropoda</taxon>
        <taxon>Chelicerata</taxon>
        <taxon>Arachnida</taxon>
        <taxon>Acari</taxon>
        <taxon>Parasitiformes</taxon>
        <taxon>Ixodida</taxon>
        <taxon>Ixodoidea</taxon>
        <taxon>Ixodidae</taxon>
        <taxon>Haemaphysalinae</taxon>
        <taxon>Haemaphysalis</taxon>
    </lineage>
</organism>
<feature type="compositionally biased region" description="Basic residues" evidence="1">
    <location>
        <begin position="1"/>
        <end position="15"/>
    </location>
</feature>
<evidence type="ECO:0000256" key="1">
    <source>
        <dbReference type="SAM" id="MobiDB-lite"/>
    </source>
</evidence>
<dbReference type="AlphaFoldDB" id="A0A9J6G106"/>
<protein>
    <submittedName>
        <fullName evidence="2">Uncharacterized protein</fullName>
    </submittedName>
</protein>
<proteinExistence type="predicted"/>
<dbReference type="OrthoDB" id="10024629at2759"/>
<keyword evidence="3" id="KW-1185">Reference proteome</keyword>
<evidence type="ECO:0000313" key="2">
    <source>
        <dbReference type="EMBL" id="KAH9372094.1"/>
    </source>
</evidence>
<comment type="caution">
    <text evidence="2">The sequence shown here is derived from an EMBL/GenBank/DDBJ whole genome shotgun (WGS) entry which is preliminary data.</text>
</comment>
<sequence length="161" mass="19120">MENGKKSRNLNRRDRRKEAKARANSTLIDPNEKWVDAEWEQKPRSLNERFDDICYRYYRKKSATLMSNSYAERILRNHVIRIAMEGAEGNQQQTRLYGPPPHFSAKADDDFEDCVRLYERYATAVGWSDTQKANNLIFALHDEVRRWYSATLRETMRPLET</sequence>
<name>A0A9J6G106_HAELO</name>
<dbReference type="Proteomes" id="UP000821853">
    <property type="component" value="Chromosome 3"/>
</dbReference>
<gene>
    <name evidence="2" type="ORF">HPB48_017435</name>
</gene>
<evidence type="ECO:0000313" key="3">
    <source>
        <dbReference type="Proteomes" id="UP000821853"/>
    </source>
</evidence>